<evidence type="ECO:0000313" key="5">
    <source>
        <dbReference type="EMBL" id="MFB2837654.1"/>
    </source>
</evidence>
<dbReference type="HAMAP" id="MF_01813">
    <property type="entry name" value="MenG_UbiE_methyltr"/>
    <property type="match status" value="1"/>
</dbReference>
<dbReference type="PANTHER" id="PTHR43591">
    <property type="entry name" value="METHYLTRANSFERASE"/>
    <property type="match status" value="1"/>
</dbReference>
<dbReference type="GO" id="GO:0043770">
    <property type="term" value="F:demethylmenaquinone methyltransferase activity"/>
    <property type="evidence" value="ECO:0007669"/>
    <property type="project" value="UniProtKB-EC"/>
</dbReference>
<reference evidence="5 6" key="1">
    <citation type="submission" date="2024-09" db="EMBL/GenBank/DDBJ databases">
        <title>Floridaenema gen nov. (Aerosakkonemataceae, Aerosakkonematales ord. nov., Cyanobacteria) from benthic tropical and subtropical fresh waters, with the description of four new species.</title>
        <authorList>
            <person name="Moretto J.A."/>
            <person name="Berthold D.E."/>
            <person name="Lefler F.W."/>
            <person name="Huang I.-S."/>
            <person name="Laughinghouse H. IV."/>
        </authorList>
    </citation>
    <scope>NUCLEOTIDE SEQUENCE [LARGE SCALE GENOMIC DNA]</scope>
    <source>
        <strain evidence="5 6">BLCC-F167</strain>
    </source>
</reference>
<dbReference type="Gene3D" id="3.40.50.150">
    <property type="entry name" value="Vaccinia Virus protein VP39"/>
    <property type="match status" value="1"/>
</dbReference>
<keyword evidence="6" id="KW-1185">Reference proteome</keyword>
<comment type="function">
    <text evidence="4">Methyltransferase required for the conversion of 2-phytyl-1,4-beta-naphthoquinol to phylloquinol.</text>
</comment>
<dbReference type="GO" id="GO:0032259">
    <property type="term" value="P:methylation"/>
    <property type="evidence" value="ECO:0007669"/>
    <property type="project" value="UniProtKB-KW"/>
</dbReference>
<dbReference type="PROSITE" id="PS51608">
    <property type="entry name" value="SAM_MT_UBIE"/>
    <property type="match status" value="1"/>
</dbReference>
<dbReference type="EMBL" id="JBHFNT010000218">
    <property type="protein sequence ID" value="MFB2837654.1"/>
    <property type="molecule type" value="Genomic_DNA"/>
</dbReference>
<name>A0ABV4WRE4_9CYAN</name>
<evidence type="ECO:0000256" key="3">
    <source>
        <dbReference type="ARBA" id="ARBA00022691"/>
    </source>
</evidence>
<dbReference type="NCBIfam" id="NF001244">
    <property type="entry name" value="PRK00216.1-5"/>
    <property type="match status" value="1"/>
</dbReference>
<dbReference type="EC" id="2.1.1.329" evidence="4"/>
<gene>
    <name evidence="5" type="primary">ubiE</name>
    <name evidence="4" type="synonym">menG</name>
    <name evidence="5" type="ORF">ACE1CA_24250</name>
</gene>
<sequence length="232" mass="25939">MTDRASEIQTIFNNIAPVYDNLNDWLSLGQHRVWKLMTVKWSQAKTSDTCIDLCCGSGDLSQILARQVGNTGQVFGVDFSAGLLAIAKQRVQNHYPPLAIDWVEADVLQLPFPDNYFDCATMGYGLRNVTDIPGCLRELYRILKPGATAAILDFHRPYNPVMQNFQQWYLKNVVVTAAEHFGLTEEYAYISPSLDKFPQGQQQVNLAQQAGFTTATHYQIAGGTMGVLRITK</sequence>
<protein>
    <recommendedName>
        <fullName evidence="4">2-phytyl-1,4-naphtoquinone methyltransferase</fullName>
        <ecNumber evidence="4">2.1.1.329</ecNumber>
    </recommendedName>
    <alternativeName>
        <fullName evidence="4">Demethylphylloquinone methyltransferase</fullName>
    </alternativeName>
</protein>
<dbReference type="GO" id="GO:0008425">
    <property type="term" value="F:2-methoxy-6-polyprenyl-1,4-benzoquinol methyltransferase activity"/>
    <property type="evidence" value="ECO:0007669"/>
    <property type="project" value="UniProtKB-EC"/>
</dbReference>
<dbReference type="InterPro" id="IPR032904">
    <property type="entry name" value="MenG"/>
</dbReference>
<accession>A0ABV4WRE4</accession>
<proteinExistence type="inferred from homology"/>
<keyword evidence="1 4" id="KW-0489">Methyltransferase</keyword>
<evidence type="ECO:0000256" key="2">
    <source>
        <dbReference type="ARBA" id="ARBA00022679"/>
    </source>
</evidence>
<dbReference type="CDD" id="cd02440">
    <property type="entry name" value="AdoMet_MTases"/>
    <property type="match status" value="1"/>
</dbReference>
<comment type="similarity">
    <text evidence="4">Belongs to the class I-like SAM-binding methyltransferase superfamily. MenG/UbiE family.</text>
</comment>
<evidence type="ECO:0000256" key="4">
    <source>
        <dbReference type="HAMAP-Rule" id="MF_01982"/>
    </source>
</evidence>
<evidence type="ECO:0000313" key="6">
    <source>
        <dbReference type="Proteomes" id="UP001576780"/>
    </source>
</evidence>
<dbReference type="InterPro" id="IPR029063">
    <property type="entry name" value="SAM-dependent_MTases_sf"/>
</dbReference>
<dbReference type="InterPro" id="IPR023576">
    <property type="entry name" value="UbiE/COQ5_MeTrFase_CS"/>
</dbReference>
<comment type="caution">
    <text evidence="5">The sequence shown here is derived from an EMBL/GenBank/DDBJ whole genome shotgun (WGS) entry which is preliminary data.</text>
</comment>
<comment type="catalytic activity">
    <reaction evidence="4">
        <text>demethylphylloquinol + S-adenosyl-L-methionine = phylloquinol + S-adenosyl-L-homocysteine + H(+)</text>
        <dbReference type="Rhea" id="RHEA:40551"/>
        <dbReference type="ChEBI" id="CHEBI:15378"/>
        <dbReference type="ChEBI" id="CHEBI:28433"/>
        <dbReference type="ChEBI" id="CHEBI:57856"/>
        <dbReference type="ChEBI" id="CHEBI:59789"/>
        <dbReference type="ChEBI" id="CHEBI:87844"/>
        <dbReference type="EC" id="2.1.1.329"/>
    </reaction>
</comment>
<dbReference type="Proteomes" id="UP001576780">
    <property type="component" value="Unassembled WGS sequence"/>
</dbReference>
<dbReference type="HAMAP" id="MF_01982">
    <property type="entry name" value="MenG_phylloquinone_subfam"/>
    <property type="match status" value="1"/>
</dbReference>
<organism evidence="5 6">
    <name type="scientific">Floridaenema evergladense BLCC-F167</name>
    <dbReference type="NCBI Taxonomy" id="3153639"/>
    <lineage>
        <taxon>Bacteria</taxon>
        <taxon>Bacillati</taxon>
        <taxon>Cyanobacteriota</taxon>
        <taxon>Cyanophyceae</taxon>
        <taxon>Oscillatoriophycideae</taxon>
        <taxon>Aerosakkonematales</taxon>
        <taxon>Aerosakkonemataceae</taxon>
        <taxon>Floridanema</taxon>
        <taxon>Floridanema evergladense</taxon>
    </lineage>
</organism>
<dbReference type="NCBIfam" id="TIGR01934">
    <property type="entry name" value="MenG_MenH_UbiE"/>
    <property type="match status" value="1"/>
</dbReference>
<keyword evidence="3 4" id="KW-0949">S-adenosyl-L-methionine</keyword>
<evidence type="ECO:0000256" key="1">
    <source>
        <dbReference type="ARBA" id="ARBA00022603"/>
    </source>
</evidence>
<dbReference type="Pfam" id="PF01209">
    <property type="entry name" value="Ubie_methyltran"/>
    <property type="match status" value="1"/>
</dbReference>
<dbReference type="RefSeq" id="WP_413280069.1">
    <property type="nucleotide sequence ID" value="NZ_JBHFNT010000218.1"/>
</dbReference>
<keyword evidence="2 4" id="KW-0808">Transferase</keyword>
<dbReference type="PROSITE" id="PS01183">
    <property type="entry name" value="UBIE_1"/>
    <property type="match status" value="1"/>
</dbReference>
<dbReference type="InterPro" id="IPR004033">
    <property type="entry name" value="UbiE/COQ5_MeTrFase"/>
</dbReference>
<comment type="pathway">
    <text evidence="4">Cofactor biosynthesis; phylloquinone biosynthesis.</text>
</comment>
<dbReference type="PANTHER" id="PTHR43591:SF24">
    <property type="entry name" value="2-METHOXY-6-POLYPRENYL-1,4-BENZOQUINOL METHYLASE, MITOCHONDRIAL"/>
    <property type="match status" value="1"/>
</dbReference>
<dbReference type="SUPFAM" id="SSF53335">
    <property type="entry name" value="S-adenosyl-L-methionine-dependent methyltransferases"/>
    <property type="match status" value="1"/>
</dbReference>